<dbReference type="Proteomes" id="UP000005096">
    <property type="component" value="Chromosome"/>
</dbReference>
<dbReference type="HOGENOM" id="CLU_064887_1_1_0"/>
<organism evidence="3 4">
    <name type="scientific">Aminomonas paucivorans DSM 12260</name>
    <dbReference type="NCBI Taxonomy" id="584708"/>
    <lineage>
        <taxon>Bacteria</taxon>
        <taxon>Thermotogati</taxon>
        <taxon>Synergistota</taxon>
        <taxon>Synergistia</taxon>
        <taxon>Synergistales</taxon>
        <taxon>Synergistaceae</taxon>
        <taxon>Aminomonas</taxon>
    </lineage>
</organism>
<evidence type="ECO:0000256" key="1">
    <source>
        <dbReference type="ARBA" id="ARBA00022448"/>
    </source>
</evidence>
<sequence>MFDTALGERTAVGVKSHVLYGRLLKDEAVWELLHAESVGEIAERLRHAPGYQAHLETLPPRDVHRYDLEGLIKAIPLTEAAAFLNYLNGPRDAFLRAWVERHEADNLKSLLRWILSGRQDREELRRRLWEVPDSKLPGDLLLSARDFPELLETLRGTRYYRVIREPMKHLIDGESNLFALEMALDIEAESHIHQALWVLAPEDRRLILPLFGARIDLINLYWLYRGRRFFRMAPEELMNRLLPCRYRIRPAQLRAMTRAQTLEEALELLSQTPYGRVFHESAPQDELVVERDIKRFLLLSAREIYRVGPPAFHTAMSYFMLRELEIEDLTTIIEDVRYDYDRRHAAVYLARPLLFGGDNPWQ</sequence>
<dbReference type="PANTHER" id="PTHR38682">
    <property type="entry name" value="V-TYPE ATP SYNTHASE SUBUNIT C"/>
    <property type="match status" value="1"/>
</dbReference>
<dbReference type="InterPro" id="IPR050873">
    <property type="entry name" value="V-ATPase_V0D/AC39_subunit"/>
</dbReference>
<gene>
    <name evidence="3" type="ORF">Apau_1851</name>
</gene>
<dbReference type="GO" id="GO:0046961">
    <property type="term" value="F:proton-transporting ATPase activity, rotational mechanism"/>
    <property type="evidence" value="ECO:0007669"/>
    <property type="project" value="InterPro"/>
</dbReference>
<evidence type="ECO:0000313" key="3">
    <source>
        <dbReference type="EMBL" id="EFQ24266.1"/>
    </source>
</evidence>
<dbReference type="RefSeq" id="WP_006301498.1">
    <property type="nucleotide sequence ID" value="NZ_CM001022.1"/>
</dbReference>
<dbReference type="InterPro" id="IPR002843">
    <property type="entry name" value="ATPase_V0-cplx_csu/dsu"/>
</dbReference>
<dbReference type="PANTHER" id="PTHR38682:SF1">
    <property type="entry name" value="V-TYPE ATP SYNTHASE SUBUNIT C"/>
    <property type="match status" value="1"/>
</dbReference>
<dbReference type="AlphaFoldDB" id="E3CW11"/>
<dbReference type="InterPro" id="IPR044911">
    <property type="entry name" value="V-type_ATPase_csu/dsu_dom_3"/>
</dbReference>
<dbReference type="PaxDb" id="584708-Apau_1851"/>
<dbReference type="Pfam" id="PF01992">
    <property type="entry name" value="vATP-synt_AC39"/>
    <property type="match status" value="1"/>
</dbReference>
<accession>E3CW11</accession>
<dbReference type="eggNOG" id="COG1527">
    <property type="taxonomic scope" value="Bacteria"/>
</dbReference>
<keyword evidence="2" id="KW-0406">Ion transport</keyword>
<reference evidence="3 4" key="1">
    <citation type="journal article" date="2010" name="Stand. Genomic Sci.">
        <title>Non-contiguous finished genome sequence of Aminomonas paucivorans type strain (GLU-3).</title>
        <authorList>
            <person name="Pitluck S."/>
            <person name="Yasawong M."/>
            <person name="Held B."/>
            <person name="Lapidus A."/>
            <person name="Nolan M."/>
            <person name="Copeland A."/>
            <person name="Lucas S."/>
            <person name="Del Rio T.G."/>
            <person name="Tice H."/>
            <person name="Cheng J.F."/>
            <person name="Chertkov O."/>
            <person name="Goodwin L."/>
            <person name="Tapia R."/>
            <person name="Han C."/>
            <person name="Liolios K."/>
            <person name="Ivanova N."/>
            <person name="Mavromatis K."/>
            <person name="Ovchinnikova G."/>
            <person name="Pati A."/>
            <person name="Chen A."/>
            <person name="Palaniappan K."/>
            <person name="Land M."/>
            <person name="Hauser L."/>
            <person name="Chang Y.J."/>
            <person name="Jeffries C.D."/>
            <person name="Pukall R."/>
            <person name="Spring S."/>
            <person name="Rohde M."/>
            <person name="Sikorski J."/>
            <person name="Goker M."/>
            <person name="Woyke T."/>
            <person name="Bristow J."/>
            <person name="Eisen J.A."/>
            <person name="Markowitz V."/>
            <person name="Hugenholtz P."/>
            <person name="Kyrpides N.C."/>
            <person name="Klenk H.P."/>
        </authorList>
    </citation>
    <scope>NUCLEOTIDE SEQUENCE [LARGE SCALE GENOMIC DNA]</scope>
    <source>
        <strain evidence="3 4">DSM 12260</strain>
    </source>
</reference>
<dbReference type="STRING" id="584708.Apau_1851"/>
<dbReference type="InterPro" id="IPR036079">
    <property type="entry name" value="ATPase_csu/dsu_sf"/>
</dbReference>
<evidence type="ECO:0000313" key="4">
    <source>
        <dbReference type="Proteomes" id="UP000005096"/>
    </source>
</evidence>
<name>E3CW11_9BACT</name>
<keyword evidence="1" id="KW-0813">Transport</keyword>
<dbReference type="EMBL" id="CM001022">
    <property type="protein sequence ID" value="EFQ24266.1"/>
    <property type="molecule type" value="Genomic_DNA"/>
</dbReference>
<proteinExistence type="predicted"/>
<dbReference type="SUPFAM" id="SSF103486">
    <property type="entry name" value="V-type ATP synthase subunit C"/>
    <property type="match status" value="1"/>
</dbReference>
<keyword evidence="4" id="KW-1185">Reference proteome</keyword>
<dbReference type="Gene3D" id="1.10.132.50">
    <property type="entry name" value="ATP synthase (C/AC39) subunit, domain 3"/>
    <property type="match status" value="3"/>
</dbReference>
<evidence type="ECO:0000256" key="2">
    <source>
        <dbReference type="ARBA" id="ARBA00023065"/>
    </source>
</evidence>
<protein>
    <submittedName>
        <fullName evidence="3">H+transporting two-sector ATPase C (AC39) subunit</fullName>
    </submittedName>
</protein>